<evidence type="ECO:0008006" key="4">
    <source>
        <dbReference type="Google" id="ProtNLM"/>
    </source>
</evidence>
<protein>
    <recommendedName>
        <fullName evidence="4">PBS lyase</fullName>
    </recommendedName>
</protein>
<dbReference type="KEGG" id="kau:B6264_03360"/>
<accession>A0A1E7NAR8</accession>
<reference evidence="1" key="1">
    <citation type="journal article" date="2014" name="Int. J. Syst. Evol. Microbiol.">
        <title>Complete genome sequence of Corynebacterium casei LMG S-19264T (=DSM 44701T), isolated from a smear-ripened cheese.</title>
        <authorList>
            <consortium name="US DOE Joint Genome Institute (JGI-PGF)"/>
            <person name="Walter F."/>
            <person name="Albersmeier A."/>
            <person name="Kalinowski J."/>
            <person name="Ruckert C."/>
        </authorList>
    </citation>
    <scope>NUCLEOTIDE SEQUENCE</scope>
    <source>
        <strain evidence="1">JCM 4434</strain>
    </source>
</reference>
<dbReference type="Proteomes" id="UP000037395">
    <property type="component" value="Unassembled WGS sequence"/>
</dbReference>
<proteinExistence type="predicted"/>
<reference evidence="2 3" key="2">
    <citation type="submission" date="2014-07" db="EMBL/GenBank/DDBJ databases">
        <authorList>
            <person name="Zhang J.E."/>
            <person name="Yang H."/>
            <person name="Guo J."/>
            <person name="Deng Z."/>
            <person name="Luo H."/>
            <person name="Luo M."/>
            <person name="Zhao B."/>
        </authorList>
    </citation>
    <scope>NUCLEOTIDE SEQUENCE [LARGE SCALE GENOMIC DNA]</scope>
    <source>
        <strain evidence="2">ATCC 10762</strain>
        <strain evidence="3">ATCC 10762 / DSM 40127 / CCM 3239 / JCM 4008 / LMG 5968 / NBRC 12843 / NCIMB 8234 / A-377</strain>
    </source>
</reference>
<dbReference type="EMBL" id="JPRF03000018">
    <property type="protein sequence ID" value="OEV37782.1"/>
    <property type="molecule type" value="Genomic_DNA"/>
</dbReference>
<comment type="caution">
    <text evidence="2">The sequence shown here is derived from an EMBL/GenBank/DDBJ whole genome shotgun (WGS) entry which is preliminary data.</text>
</comment>
<dbReference type="AlphaFoldDB" id="A0A1E7NAR8"/>
<accession>A0A8H9I4M2</accession>
<reference evidence="2" key="3">
    <citation type="submission" date="2016-08" db="EMBL/GenBank/DDBJ databases">
        <title>Sequencing, Assembly and Comparative Genomics of S. aureofaciens ATCC 10762.</title>
        <authorList>
            <person name="Gradnigo J.S."/>
            <person name="Johnson N."/>
            <person name="Somerville G.A."/>
        </authorList>
    </citation>
    <scope>NUCLEOTIDE SEQUENCE [LARGE SCALE GENOMIC DNA]</scope>
    <source>
        <strain evidence="2">ATCC 10762</strain>
    </source>
</reference>
<sequence>MARGALRQWRSSPGHLAGVLEAALDDAHMAIRALAVQVIAASLETTRRCADRLASLVDDPNLRTDAALALGRIGDQRAAETMFGLVREACTSPGVTEAAESLARHCPDPSPWIAAASEALATAPDSCPTDSLARRACPLAGAFNVVISLGPAAAPIVPDLLDLLSKPAPLPTSCRSWARRRAVTALAAIGPAAAAAVPGLERHASGTEFPGAAVLALAAITGDRAHAESYLDQFPNTVRTAGADLDLMEWLTDHGGLADRHAARLNAMLQRRRRIHPRALRLLWRHQGSDAADLLLETLPAYLTDDLYGPPACTLLTEMGTLAQPAVAALEAIVHRRTRIGMYIGDEDEELRADERLTEAATAALAQLALE</sequence>
<keyword evidence="3" id="KW-1185">Reference proteome</keyword>
<organism evidence="2 3">
    <name type="scientific">Kitasatospora aureofaciens</name>
    <name type="common">Streptomyces aureofaciens</name>
    <dbReference type="NCBI Taxonomy" id="1894"/>
    <lineage>
        <taxon>Bacteria</taxon>
        <taxon>Bacillati</taxon>
        <taxon>Actinomycetota</taxon>
        <taxon>Actinomycetes</taxon>
        <taxon>Kitasatosporales</taxon>
        <taxon>Streptomycetaceae</taxon>
        <taxon>Kitasatospora</taxon>
    </lineage>
</organism>
<gene>
    <name evidence="1" type="ORF">GCM10010502_73470</name>
    <name evidence="2" type="ORF">HS99_0024640</name>
</gene>
<reference evidence="3" key="4">
    <citation type="submission" date="2016-08" db="EMBL/GenBank/DDBJ databases">
        <title>Sequencing, assembly and comparative genomics of S. aureofaciens ATCC 10762.</title>
        <authorList>
            <person name="Gradnigo J.S."/>
            <person name="Johnson N."/>
            <person name="Somerville G.A."/>
        </authorList>
    </citation>
    <scope>NUCLEOTIDE SEQUENCE [LARGE SCALE GENOMIC DNA]</scope>
    <source>
        <strain evidence="3">ATCC 10762 / DSM 40127 / CCM 3239 / JCM 4008 / LMG 5968 / NBRC 12843 / NCIMB 8234 / A-377</strain>
    </source>
</reference>
<dbReference type="InterPro" id="IPR011989">
    <property type="entry name" value="ARM-like"/>
</dbReference>
<name>A0A1E7NAR8_KITAU</name>
<dbReference type="Gene3D" id="1.25.10.10">
    <property type="entry name" value="Leucine-rich Repeat Variant"/>
    <property type="match status" value="1"/>
</dbReference>
<evidence type="ECO:0000313" key="2">
    <source>
        <dbReference type="EMBL" id="OEV37782.1"/>
    </source>
</evidence>
<dbReference type="SUPFAM" id="SSF48371">
    <property type="entry name" value="ARM repeat"/>
    <property type="match status" value="1"/>
</dbReference>
<dbReference type="Proteomes" id="UP000610124">
    <property type="component" value="Unassembled WGS sequence"/>
</dbReference>
<dbReference type="InterPro" id="IPR016024">
    <property type="entry name" value="ARM-type_fold"/>
</dbReference>
<dbReference type="EMBL" id="BMUB01000046">
    <property type="protein sequence ID" value="GGV07708.1"/>
    <property type="molecule type" value="Genomic_DNA"/>
</dbReference>
<evidence type="ECO:0000313" key="3">
    <source>
        <dbReference type="Proteomes" id="UP000037395"/>
    </source>
</evidence>
<evidence type="ECO:0000313" key="1">
    <source>
        <dbReference type="EMBL" id="GGV07708.1"/>
    </source>
</evidence>
<reference evidence="1" key="5">
    <citation type="submission" date="2020-09" db="EMBL/GenBank/DDBJ databases">
        <authorList>
            <person name="Sun Q."/>
            <person name="Ohkuma M."/>
        </authorList>
    </citation>
    <scope>NUCLEOTIDE SEQUENCE</scope>
    <source>
        <strain evidence="1">JCM 4434</strain>
    </source>
</reference>